<comment type="catalytic activity">
    <reaction evidence="6">
        <text>adenosine + H2O + H(+) = inosine + NH4(+)</text>
        <dbReference type="Rhea" id="RHEA:24408"/>
        <dbReference type="ChEBI" id="CHEBI:15377"/>
        <dbReference type="ChEBI" id="CHEBI:15378"/>
        <dbReference type="ChEBI" id="CHEBI:16335"/>
        <dbReference type="ChEBI" id="CHEBI:17596"/>
        <dbReference type="ChEBI" id="CHEBI:28938"/>
        <dbReference type="EC" id="3.5.4.4"/>
    </reaction>
    <physiologicalReaction direction="left-to-right" evidence="6">
        <dbReference type="Rhea" id="RHEA:24409"/>
    </physiologicalReaction>
</comment>
<reference evidence="10 11" key="1">
    <citation type="submission" date="2018-11" db="EMBL/GenBank/DDBJ databases">
        <authorList>
            <person name="Ye M.-Q."/>
            <person name="Du Z.-J."/>
        </authorList>
    </citation>
    <scope>NUCLEOTIDE SEQUENCE [LARGE SCALE GENOMIC DNA]</scope>
    <source>
        <strain evidence="10 11">U0105</strain>
    </source>
</reference>
<evidence type="ECO:0000256" key="4">
    <source>
        <dbReference type="ARBA" id="ARBA00022723"/>
    </source>
</evidence>
<gene>
    <name evidence="10" type="primary">pgeF</name>
    <name evidence="10" type="ORF">DRW07_12095</name>
</gene>
<comment type="caution">
    <text evidence="10">The sequence shown here is derived from an EMBL/GenBank/DDBJ whole genome shotgun (WGS) entry which is preliminary data.</text>
</comment>
<evidence type="ECO:0000256" key="9">
    <source>
        <dbReference type="RuleBase" id="RU361274"/>
    </source>
</evidence>
<protein>
    <recommendedName>
        <fullName evidence="9">Purine nucleoside phosphorylase</fullName>
    </recommendedName>
</protein>
<evidence type="ECO:0000256" key="3">
    <source>
        <dbReference type="ARBA" id="ARBA00022679"/>
    </source>
</evidence>
<dbReference type="PANTHER" id="PTHR30616">
    <property type="entry name" value="UNCHARACTERIZED PROTEIN YFIH"/>
    <property type="match status" value="1"/>
</dbReference>
<accession>A0A3N5Z5J3</accession>
<keyword evidence="3" id="KW-0808">Transferase</keyword>
<dbReference type="SUPFAM" id="SSF64438">
    <property type="entry name" value="CNF1/YfiH-like putative cysteine hydrolases"/>
    <property type="match status" value="1"/>
</dbReference>
<keyword evidence="5" id="KW-0862">Zinc</keyword>
<name>A0A3N5Z5J3_9ALTE</name>
<evidence type="ECO:0000256" key="1">
    <source>
        <dbReference type="ARBA" id="ARBA00000553"/>
    </source>
</evidence>
<dbReference type="NCBIfam" id="TIGR00726">
    <property type="entry name" value="peptidoglycan editing factor PgeF"/>
    <property type="match status" value="1"/>
</dbReference>
<sequence length="250" mass="27324">MALMNFKGLDVLTPNWPLPCHVVAYSTTRIGGVSKGNFASLNLAQHVGDSVEDVLKNRSLLPFSQNIQWLDQVHSNRVVEAVPWEHSPQADACYCQENNVFCAVMTADCVPILLSNRAGTEVAAVHAGWKGLESGIISNTLERMKADSTDIFAWIGPCISQPCYEVGADVVGHFIDDFPEACKPNSAQKWQLDLPGIAETQLSNGGVDHIFKSKMCTYMRSDLFFSHRFATHQSLSSTGRIASVIGILSP</sequence>
<dbReference type="PANTHER" id="PTHR30616:SF3">
    <property type="entry name" value="PURINE NUCLEOSIDE PHOSPHORYLASE"/>
    <property type="match status" value="1"/>
</dbReference>
<evidence type="ECO:0000313" key="10">
    <source>
        <dbReference type="EMBL" id="RPJ65564.1"/>
    </source>
</evidence>
<proteinExistence type="inferred from homology"/>
<dbReference type="GO" id="GO:0005507">
    <property type="term" value="F:copper ion binding"/>
    <property type="evidence" value="ECO:0007669"/>
    <property type="project" value="TreeGrafter"/>
</dbReference>
<keyword evidence="11" id="KW-1185">Reference proteome</keyword>
<dbReference type="Pfam" id="PF02578">
    <property type="entry name" value="Cu-oxidase_4"/>
    <property type="match status" value="1"/>
</dbReference>
<dbReference type="GO" id="GO:0017061">
    <property type="term" value="F:S-methyl-5-thioadenosine phosphorylase activity"/>
    <property type="evidence" value="ECO:0007669"/>
    <property type="project" value="UniProtKB-EC"/>
</dbReference>
<evidence type="ECO:0000256" key="6">
    <source>
        <dbReference type="ARBA" id="ARBA00047989"/>
    </source>
</evidence>
<evidence type="ECO:0000256" key="8">
    <source>
        <dbReference type="ARBA" id="ARBA00049893"/>
    </source>
</evidence>
<evidence type="ECO:0000256" key="2">
    <source>
        <dbReference type="ARBA" id="ARBA00007353"/>
    </source>
</evidence>
<evidence type="ECO:0000313" key="11">
    <source>
        <dbReference type="Proteomes" id="UP000275281"/>
    </source>
</evidence>
<keyword evidence="4" id="KW-0479">Metal-binding</keyword>
<comment type="catalytic activity">
    <reaction evidence="7">
        <text>adenosine + phosphate = alpha-D-ribose 1-phosphate + adenine</text>
        <dbReference type="Rhea" id="RHEA:27642"/>
        <dbReference type="ChEBI" id="CHEBI:16335"/>
        <dbReference type="ChEBI" id="CHEBI:16708"/>
        <dbReference type="ChEBI" id="CHEBI:43474"/>
        <dbReference type="ChEBI" id="CHEBI:57720"/>
        <dbReference type="EC" id="2.4.2.1"/>
    </reaction>
    <physiologicalReaction direction="left-to-right" evidence="7">
        <dbReference type="Rhea" id="RHEA:27643"/>
    </physiologicalReaction>
</comment>
<dbReference type="RefSeq" id="WP_124028196.1">
    <property type="nucleotide sequence ID" value="NZ_RPOK01000004.1"/>
</dbReference>
<comment type="similarity">
    <text evidence="2 9">Belongs to the purine nucleoside phosphorylase YfiH/LACC1 family.</text>
</comment>
<dbReference type="OrthoDB" id="4279at2"/>
<dbReference type="InterPro" id="IPR003730">
    <property type="entry name" value="Cu_polyphenol_OxRdtase"/>
</dbReference>
<comment type="catalytic activity">
    <reaction evidence="1">
        <text>inosine + phosphate = alpha-D-ribose 1-phosphate + hypoxanthine</text>
        <dbReference type="Rhea" id="RHEA:27646"/>
        <dbReference type="ChEBI" id="CHEBI:17368"/>
        <dbReference type="ChEBI" id="CHEBI:17596"/>
        <dbReference type="ChEBI" id="CHEBI:43474"/>
        <dbReference type="ChEBI" id="CHEBI:57720"/>
        <dbReference type="EC" id="2.4.2.1"/>
    </reaction>
    <physiologicalReaction direction="left-to-right" evidence="1">
        <dbReference type="Rhea" id="RHEA:27647"/>
    </physiologicalReaction>
</comment>
<dbReference type="Gene3D" id="3.60.140.10">
    <property type="entry name" value="CNF1/YfiH-like putative cysteine hydrolases"/>
    <property type="match status" value="1"/>
</dbReference>
<dbReference type="InterPro" id="IPR038371">
    <property type="entry name" value="Cu_polyphenol_OxRdtase_sf"/>
</dbReference>
<comment type="catalytic activity">
    <reaction evidence="8">
        <text>S-methyl-5'-thioadenosine + phosphate = 5-(methylsulfanyl)-alpha-D-ribose 1-phosphate + adenine</text>
        <dbReference type="Rhea" id="RHEA:11852"/>
        <dbReference type="ChEBI" id="CHEBI:16708"/>
        <dbReference type="ChEBI" id="CHEBI:17509"/>
        <dbReference type="ChEBI" id="CHEBI:43474"/>
        <dbReference type="ChEBI" id="CHEBI:58533"/>
        <dbReference type="EC" id="2.4.2.28"/>
    </reaction>
    <physiologicalReaction direction="left-to-right" evidence="8">
        <dbReference type="Rhea" id="RHEA:11853"/>
    </physiologicalReaction>
</comment>
<evidence type="ECO:0000256" key="7">
    <source>
        <dbReference type="ARBA" id="ARBA00048968"/>
    </source>
</evidence>
<evidence type="ECO:0000256" key="5">
    <source>
        <dbReference type="ARBA" id="ARBA00022833"/>
    </source>
</evidence>
<dbReference type="InterPro" id="IPR011324">
    <property type="entry name" value="Cytotoxic_necrot_fac-like_cat"/>
</dbReference>
<dbReference type="CDD" id="cd16833">
    <property type="entry name" value="YfiH"/>
    <property type="match status" value="1"/>
</dbReference>
<dbReference type="EMBL" id="RPOK01000004">
    <property type="protein sequence ID" value="RPJ65564.1"/>
    <property type="molecule type" value="Genomic_DNA"/>
</dbReference>
<dbReference type="Proteomes" id="UP000275281">
    <property type="component" value="Unassembled WGS sequence"/>
</dbReference>
<dbReference type="AlphaFoldDB" id="A0A3N5Z5J3"/>
<organism evidence="10 11">
    <name type="scientific">Alteromonas sediminis</name>
    <dbReference type="NCBI Taxonomy" id="2259342"/>
    <lineage>
        <taxon>Bacteria</taxon>
        <taxon>Pseudomonadati</taxon>
        <taxon>Pseudomonadota</taxon>
        <taxon>Gammaproteobacteria</taxon>
        <taxon>Alteromonadales</taxon>
        <taxon>Alteromonadaceae</taxon>
        <taxon>Alteromonas/Salinimonas group</taxon>
        <taxon>Alteromonas</taxon>
    </lineage>
</organism>